<name>A0A9W6TYR1_9STRA</name>
<reference evidence="1" key="1">
    <citation type="submission" date="2023-04" db="EMBL/GenBank/DDBJ databases">
        <title>Phytophthora lilii NBRC 32176.</title>
        <authorList>
            <person name="Ichikawa N."/>
            <person name="Sato H."/>
            <person name="Tonouchi N."/>
        </authorList>
    </citation>
    <scope>NUCLEOTIDE SEQUENCE</scope>
    <source>
        <strain evidence="1">NBRC 32176</strain>
    </source>
</reference>
<dbReference type="Proteomes" id="UP001165083">
    <property type="component" value="Unassembled WGS sequence"/>
</dbReference>
<proteinExistence type="predicted"/>
<accession>A0A9W6TYR1</accession>
<sequence length="210" mass="23668">MDYKFPTNDIEAARVIEETKLNEDRRKNLDQTLLILNKAILGTAQDIKRQSVGEYHDEDLKKLHDDAEASFQSYGEAQKRYEAAKLAVKGSNSKAARSALKAMHSALIATKSVYQSKRGRTYNLNEIQGLATPSAYIYRQLGSKYIRLPDLDAKTLVLVQPNRRKCGPKCQISNGLQAMIKTLVYKLNIDQAAYDKLSIDDKKCSRKSLP</sequence>
<comment type="caution">
    <text evidence="1">The sequence shown here is derived from an EMBL/GenBank/DDBJ whole genome shotgun (WGS) entry which is preliminary data.</text>
</comment>
<dbReference type="OrthoDB" id="128115at2759"/>
<protein>
    <submittedName>
        <fullName evidence="1">Unnamed protein product</fullName>
    </submittedName>
</protein>
<dbReference type="EMBL" id="BSXW01000544">
    <property type="protein sequence ID" value="GMF25204.1"/>
    <property type="molecule type" value="Genomic_DNA"/>
</dbReference>
<keyword evidence="2" id="KW-1185">Reference proteome</keyword>
<dbReference type="AlphaFoldDB" id="A0A9W6TYR1"/>
<gene>
    <name evidence="1" type="ORF">Plil01_001038300</name>
</gene>
<organism evidence="1 2">
    <name type="scientific">Phytophthora lilii</name>
    <dbReference type="NCBI Taxonomy" id="2077276"/>
    <lineage>
        <taxon>Eukaryota</taxon>
        <taxon>Sar</taxon>
        <taxon>Stramenopiles</taxon>
        <taxon>Oomycota</taxon>
        <taxon>Peronosporomycetes</taxon>
        <taxon>Peronosporales</taxon>
        <taxon>Peronosporaceae</taxon>
        <taxon>Phytophthora</taxon>
    </lineage>
</organism>
<evidence type="ECO:0000313" key="1">
    <source>
        <dbReference type="EMBL" id="GMF25204.1"/>
    </source>
</evidence>
<evidence type="ECO:0000313" key="2">
    <source>
        <dbReference type="Proteomes" id="UP001165083"/>
    </source>
</evidence>